<comment type="caution">
    <text evidence="4">The sequence shown here is derived from an EMBL/GenBank/DDBJ whole genome shotgun (WGS) entry which is preliminary data.</text>
</comment>
<dbReference type="PANTHER" id="PTHR42760">
    <property type="entry name" value="SHORT-CHAIN DEHYDROGENASES/REDUCTASES FAMILY MEMBER"/>
    <property type="match status" value="1"/>
</dbReference>
<evidence type="ECO:0000256" key="3">
    <source>
        <dbReference type="RuleBase" id="RU000363"/>
    </source>
</evidence>
<keyword evidence="5" id="KW-1185">Reference proteome</keyword>
<accession>A0ABR7N241</accession>
<keyword evidence="2" id="KW-0560">Oxidoreductase</keyword>
<dbReference type="PRINTS" id="PR00080">
    <property type="entry name" value="SDRFAMILY"/>
</dbReference>
<reference evidence="4 5" key="1">
    <citation type="submission" date="2020-08" db="EMBL/GenBank/DDBJ databases">
        <title>Genome public.</title>
        <authorList>
            <person name="Liu C."/>
            <person name="Sun Q."/>
        </authorList>
    </citation>
    <scope>NUCLEOTIDE SEQUENCE [LARGE SCALE GENOMIC DNA]</scope>
    <source>
        <strain evidence="4 5">NSJ-37</strain>
    </source>
</reference>
<name>A0ABR7N241_9FIRM</name>
<dbReference type="SUPFAM" id="SSF51735">
    <property type="entry name" value="NAD(P)-binding Rossmann-fold domains"/>
    <property type="match status" value="1"/>
</dbReference>
<dbReference type="InterPro" id="IPR002347">
    <property type="entry name" value="SDR_fam"/>
</dbReference>
<dbReference type="RefSeq" id="WP_022464249.1">
    <property type="nucleotide sequence ID" value="NZ_JACRSX010000011.1"/>
</dbReference>
<dbReference type="InterPro" id="IPR036291">
    <property type="entry name" value="NAD(P)-bd_dom_sf"/>
</dbReference>
<dbReference type="EMBL" id="JACRSX010000011">
    <property type="protein sequence ID" value="MBC8562693.1"/>
    <property type="molecule type" value="Genomic_DNA"/>
</dbReference>
<dbReference type="PANTHER" id="PTHR42760:SF133">
    <property type="entry name" value="3-OXOACYL-[ACYL-CARRIER-PROTEIN] REDUCTASE"/>
    <property type="match status" value="1"/>
</dbReference>
<comment type="similarity">
    <text evidence="1 3">Belongs to the short-chain dehydrogenases/reductases (SDR) family.</text>
</comment>
<evidence type="ECO:0000256" key="1">
    <source>
        <dbReference type="ARBA" id="ARBA00006484"/>
    </source>
</evidence>
<sequence>MSVGLKIRELIDYYYSKKNEKNIVSINIPKNQSNLLENKVALIVGGTGGIGVAIAEAFIAAGAKVIVSGTKEEKVKNTVEKLGNSARGVQIDLNKVTMFDNKVSQAVTLFQENKIDILVNCAGVHGNQKFGTVSETTYDSVMNTNLKGMFFMTQSVSNYMKKKKIKGHILNVSSAAALKPGYTPYEISKSGVRSFTLGAAAELIPYGIIVNAIAPGPVATAMLGRKAEDTLYTDCIPAKRFATPSEIGQLAVIMVSDMCNLVVGDTFYISGGSGTTKY</sequence>
<evidence type="ECO:0000313" key="5">
    <source>
        <dbReference type="Proteomes" id="UP000606193"/>
    </source>
</evidence>
<organism evidence="4 5">
    <name type="scientific">Jutongia huaianensis</name>
    <dbReference type="NCBI Taxonomy" id="2763668"/>
    <lineage>
        <taxon>Bacteria</taxon>
        <taxon>Bacillati</taxon>
        <taxon>Bacillota</taxon>
        <taxon>Clostridia</taxon>
        <taxon>Lachnospirales</taxon>
        <taxon>Lachnospiraceae</taxon>
        <taxon>Jutongia</taxon>
    </lineage>
</organism>
<dbReference type="CDD" id="cd05233">
    <property type="entry name" value="SDR_c"/>
    <property type="match status" value="1"/>
</dbReference>
<gene>
    <name evidence="4" type="ORF">H8704_08660</name>
</gene>
<dbReference type="PRINTS" id="PR00081">
    <property type="entry name" value="GDHRDH"/>
</dbReference>
<protein>
    <submittedName>
        <fullName evidence="4">SDR family oxidoreductase</fullName>
    </submittedName>
</protein>
<evidence type="ECO:0000256" key="2">
    <source>
        <dbReference type="ARBA" id="ARBA00023002"/>
    </source>
</evidence>
<evidence type="ECO:0000313" key="4">
    <source>
        <dbReference type="EMBL" id="MBC8562693.1"/>
    </source>
</evidence>
<proteinExistence type="inferred from homology"/>
<dbReference type="Gene3D" id="3.40.50.720">
    <property type="entry name" value="NAD(P)-binding Rossmann-like Domain"/>
    <property type="match status" value="1"/>
</dbReference>
<dbReference type="Proteomes" id="UP000606193">
    <property type="component" value="Unassembled WGS sequence"/>
</dbReference>
<dbReference type="Pfam" id="PF00106">
    <property type="entry name" value="adh_short"/>
    <property type="match status" value="1"/>
</dbReference>